<organism evidence="1 2">
    <name type="scientific">Sitophilus oryzae</name>
    <name type="common">Rice weevil</name>
    <name type="synonym">Curculio oryzae</name>
    <dbReference type="NCBI Taxonomy" id="7048"/>
    <lineage>
        <taxon>Eukaryota</taxon>
        <taxon>Metazoa</taxon>
        <taxon>Ecdysozoa</taxon>
        <taxon>Arthropoda</taxon>
        <taxon>Hexapoda</taxon>
        <taxon>Insecta</taxon>
        <taxon>Pterygota</taxon>
        <taxon>Neoptera</taxon>
        <taxon>Endopterygota</taxon>
        <taxon>Coleoptera</taxon>
        <taxon>Polyphaga</taxon>
        <taxon>Cucujiformia</taxon>
        <taxon>Curculionidae</taxon>
        <taxon>Dryophthorinae</taxon>
        <taxon>Sitophilus</taxon>
    </lineage>
</organism>
<gene>
    <name evidence="2" type="primary">LOC115887002</name>
</gene>
<dbReference type="RefSeq" id="XP_030762190.1">
    <property type="nucleotide sequence ID" value="XM_030906330.1"/>
</dbReference>
<dbReference type="InParanoid" id="A0A6J2YH26"/>
<name>A0A6J2YH26_SITOR</name>
<evidence type="ECO:0000313" key="2">
    <source>
        <dbReference type="RefSeq" id="XP_030762190.1"/>
    </source>
</evidence>
<protein>
    <submittedName>
        <fullName evidence="2">Uncharacterized protein LOC115887002</fullName>
    </submittedName>
</protein>
<evidence type="ECO:0000313" key="1">
    <source>
        <dbReference type="Proteomes" id="UP000504635"/>
    </source>
</evidence>
<reference evidence="2" key="1">
    <citation type="submission" date="2025-08" db="UniProtKB">
        <authorList>
            <consortium name="RefSeq"/>
        </authorList>
    </citation>
    <scope>IDENTIFICATION</scope>
    <source>
        <tissue evidence="2">Gonads</tissue>
    </source>
</reference>
<accession>A0A6J2YH26</accession>
<dbReference type="AlphaFoldDB" id="A0A6J2YH26"/>
<proteinExistence type="predicted"/>
<sequence>MDHLWEDITDDEDFLELVHHVLHPRAPQVYRDRPDHFNIWNDTEFKARFRLEKQVVRFIIDELSEQISSVTDRNQAVTPTEMVCTALRFLATGSFYKLLEISGASINQQPAEKYIWF</sequence>
<keyword evidence="1" id="KW-1185">Reference proteome</keyword>
<dbReference type="Proteomes" id="UP000504635">
    <property type="component" value="Unplaced"/>
</dbReference>
<dbReference type="GeneID" id="115887002"/>
<dbReference type="KEGG" id="soy:115887002"/>
<dbReference type="OrthoDB" id="6590376at2759"/>